<keyword evidence="6" id="KW-0808">Transferase</keyword>
<feature type="transmembrane region" description="Helical" evidence="6">
    <location>
        <begin position="97"/>
        <end position="119"/>
    </location>
</feature>
<evidence type="ECO:0000256" key="5">
    <source>
        <dbReference type="ARBA" id="ARBA00023136"/>
    </source>
</evidence>
<keyword evidence="6" id="KW-0443">Lipid metabolism</keyword>
<feature type="transmembrane region" description="Helical" evidence="6">
    <location>
        <begin position="131"/>
        <end position="154"/>
    </location>
</feature>
<evidence type="ECO:0000256" key="1">
    <source>
        <dbReference type="ARBA" id="ARBA00004651"/>
    </source>
</evidence>
<gene>
    <name evidence="6" type="primary">mprF</name>
    <name evidence="7" type="ORF">DFR79_1395</name>
</gene>
<protein>
    <recommendedName>
        <fullName evidence="6">Phosphatidylglycerol lysyltransferase</fullName>
        <ecNumber evidence="6">2.3.2.3</ecNumber>
    </recommendedName>
    <alternativeName>
        <fullName evidence="6">Lysylphosphatidylglycerol synthase</fullName>
    </alternativeName>
</protein>
<dbReference type="PANTHER" id="PTHR37693:SF1">
    <property type="entry name" value="INTEGRAL MEMBRANE PROTEIN"/>
    <property type="match status" value="1"/>
</dbReference>
<keyword evidence="6" id="KW-0046">Antibiotic resistance</keyword>
<dbReference type="OrthoDB" id="9810654at2"/>
<keyword evidence="2" id="KW-1003">Cell membrane</keyword>
<dbReference type="AlphaFoldDB" id="A0A4R6LBS5"/>
<evidence type="ECO:0000256" key="6">
    <source>
        <dbReference type="RuleBase" id="RU363042"/>
    </source>
</evidence>
<reference evidence="7 8" key="1">
    <citation type="submission" date="2019-03" db="EMBL/GenBank/DDBJ databases">
        <title>Subsurface microbial communities from deep shales in Ohio and West Virginia, USA.</title>
        <authorList>
            <person name="Wrighton K."/>
        </authorList>
    </citation>
    <scope>NUCLEOTIDE SEQUENCE [LARGE SCALE GENOMIC DNA]</scope>
    <source>
        <strain evidence="7 8">MA284_T2</strain>
    </source>
</reference>
<evidence type="ECO:0000313" key="7">
    <source>
        <dbReference type="EMBL" id="TDO73354.1"/>
    </source>
</evidence>
<accession>A0A4R6LBS5</accession>
<evidence type="ECO:0000256" key="2">
    <source>
        <dbReference type="ARBA" id="ARBA00022475"/>
    </source>
</evidence>
<feature type="transmembrane region" description="Helical" evidence="6">
    <location>
        <begin position="56"/>
        <end position="77"/>
    </location>
</feature>
<dbReference type="GO" id="GO:0006629">
    <property type="term" value="P:lipid metabolic process"/>
    <property type="evidence" value="ECO:0007669"/>
    <property type="project" value="UniProtKB-KW"/>
</dbReference>
<comment type="catalytic activity">
    <reaction evidence="6">
        <text>L-lysyl-tRNA(Lys) + a 1,2-diacyl-sn-glycero-3-phospho-(1'-sn-glycerol) = a 1,2-diacyl-sn-glycero-3-phospho-1'-(3'-O-L-lysyl)-sn-glycerol + tRNA(Lys)</text>
        <dbReference type="Rhea" id="RHEA:10668"/>
        <dbReference type="Rhea" id="RHEA-COMP:9696"/>
        <dbReference type="Rhea" id="RHEA-COMP:9697"/>
        <dbReference type="ChEBI" id="CHEBI:64716"/>
        <dbReference type="ChEBI" id="CHEBI:75792"/>
        <dbReference type="ChEBI" id="CHEBI:78442"/>
        <dbReference type="ChEBI" id="CHEBI:78529"/>
        <dbReference type="EC" id="2.3.2.3"/>
    </reaction>
</comment>
<feature type="transmembrane region" description="Helical" evidence="6">
    <location>
        <begin position="277"/>
        <end position="300"/>
    </location>
</feature>
<dbReference type="NCBIfam" id="TIGR00374">
    <property type="entry name" value="flippase-like domain"/>
    <property type="match status" value="1"/>
</dbReference>
<dbReference type="GO" id="GO:0046677">
    <property type="term" value="P:response to antibiotic"/>
    <property type="evidence" value="ECO:0007669"/>
    <property type="project" value="UniProtKB-KW"/>
</dbReference>
<comment type="subcellular location">
    <subcellularLocation>
        <location evidence="1 6">Cell membrane</location>
        <topology evidence="1 6">Multi-pass membrane protein</topology>
    </subcellularLocation>
</comment>
<comment type="function">
    <text evidence="6">Catalyzes the transfer of a lysyl group from L-lysyl-tRNA(Lys) to membrane-bound phosphatidylglycerol (PG), which produces lysylphosphatidylglycerol (LPG), a major component of the bacterial membrane with a positive net charge. LPG synthesis contributes to bacterial virulence as it is involved in the resistance mechanism against cationic antimicrobial peptides (CAMP) produces by the host's immune system (defensins, cathelicidins) and by the competing microorganisms.</text>
</comment>
<dbReference type="RefSeq" id="WP_133516271.1">
    <property type="nucleotide sequence ID" value="NZ_SNWX01000039.1"/>
</dbReference>
<dbReference type="GO" id="GO:0050071">
    <property type="term" value="F:phosphatidylglycerol lysyltransferase activity"/>
    <property type="evidence" value="ECO:0007669"/>
    <property type="project" value="UniProtKB-EC"/>
</dbReference>
<feature type="transmembrane region" description="Helical" evidence="6">
    <location>
        <begin position="166"/>
        <end position="186"/>
    </location>
</feature>
<evidence type="ECO:0000313" key="8">
    <source>
        <dbReference type="Proteomes" id="UP000295064"/>
    </source>
</evidence>
<keyword evidence="3 6" id="KW-0812">Transmembrane</keyword>
<dbReference type="EMBL" id="SNWX01000039">
    <property type="protein sequence ID" value="TDO73354.1"/>
    <property type="molecule type" value="Genomic_DNA"/>
</dbReference>
<sequence length="355" mass="41194">MADKNKNFIGKYFNIKTSLLYFGLFLLISAGTLYYIKNVFSQGSNLNIIFTFPDQILMALGGLLFSYFIIDGLRLYFVLKTLNAEISFWNVYKLVFINIFISNITPMATGGGFAQIYFLQRKGIPLGKSSAAVLIRTLLSASMLFLSVPLIVFRNQSMLNLLPGDYIFVYLAIFVGLYVLLFYFLIFKVRSIMKLIYKIFYFLKSKHLMSKKRFRKIIRYIFKHLELFSEDLAFFIQGKKIFVFLTFFFTIMFLLAEFSFSYLILKGMGYEIAFSRILTLQVIVVFIMYFAPTPGAAGIAEGGYSLLFARFVNQSDLFPLLFYWRFFTKYVGIFIGVFVFLYLIIRGGVEVEEQK</sequence>
<dbReference type="EC" id="2.3.2.3" evidence="6"/>
<dbReference type="PANTHER" id="PTHR37693">
    <property type="entry name" value="PHOSPHATIDYLGLYCEROL LYSYLTRANSFERASE"/>
    <property type="match status" value="1"/>
</dbReference>
<feature type="transmembrane region" description="Helical" evidence="6">
    <location>
        <begin position="20"/>
        <end position="36"/>
    </location>
</feature>
<name>A0A4R6LBS5_9FIRM</name>
<evidence type="ECO:0000256" key="4">
    <source>
        <dbReference type="ARBA" id="ARBA00022989"/>
    </source>
</evidence>
<dbReference type="InterPro" id="IPR022791">
    <property type="entry name" value="L-PG_synthase/AglD"/>
</dbReference>
<proteinExistence type="inferred from homology"/>
<dbReference type="Pfam" id="PF03706">
    <property type="entry name" value="LPG_synthase_TM"/>
    <property type="match status" value="1"/>
</dbReference>
<dbReference type="Proteomes" id="UP000295064">
    <property type="component" value="Unassembled WGS sequence"/>
</dbReference>
<feature type="transmembrane region" description="Helical" evidence="6">
    <location>
        <begin position="242"/>
        <end position="265"/>
    </location>
</feature>
<keyword evidence="5 6" id="KW-0472">Membrane</keyword>
<comment type="similarity">
    <text evidence="6">Belongs to the LPG synthase family.</text>
</comment>
<evidence type="ECO:0000256" key="3">
    <source>
        <dbReference type="ARBA" id="ARBA00022692"/>
    </source>
</evidence>
<comment type="caution">
    <text evidence="7">The sequence shown here is derived from an EMBL/GenBank/DDBJ whole genome shotgun (WGS) entry which is preliminary data.</text>
</comment>
<dbReference type="GO" id="GO:0005886">
    <property type="term" value="C:plasma membrane"/>
    <property type="evidence" value="ECO:0007669"/>
    <property type="project" value="UniProtKB-SubCell"/>
</dbReference>
<feature type="transmembrane region" description="Helical" evidence="6">
    <location>
        <begin position="320"/>
        <end position="345"/>
    </location>
</feature>
<keyword evidence="4 6" id="KW-1133">Transmembrane helix</keyword>
<organism evidence="7 8">
    <name type="scientific">Halanaerobium saccharolyticum</name>
    <dbReference type="NCBI Taxonomy" id="43595"/>
    <lineage>
        <taxon>Bacteria</taxon>
        <taxon>Bacillati</taxon>
        <taxon>Bacillota</taxon>
        <taxon>Clostridia</taxon>
        <taxon>Halanaerobiales</taxon>
        <taxon>Halanaerobiaceae</taxon>
        <taxon>Halanaerobium</taxon>
    </lineage>
</organism>